<comment type="caution">
    <text evidence="2">The sequence shown here is derived from an EMBL/GenBank/DDBJ whole genome shotgun (WGS) entry which is preliminary data.</text>
</comment>
<dbReference type="Proteomes" id="UP000198211">
    <property type="component" value="Unassembled WGS sequence"/>
</dbReference>
<feature type="compositionally biased region" description="Low complexity" evidence="1">
    <location>
        <begin position="148"/>
        <end position="158"/>
    </location>
</feature>
<accession>A0A225V769</accession>
<feature type="compositionally biased region" description="Basic residues" evidence="1">
    <location>
        <begin position="444"/>
        <end position="453"/>
    </location>
</feature>
<feature type="region of interest" description="Disordered" evidence="1">
    <location>
        <begin position="410"/>
        <end position="464"/>
    </location>
</feature>
<feature type="region of interest" description="Disordered" evidence="1">
    <location>
        <begin position="328"/>
        <end position="361"/>
    </location>
</feature>
<organism evidence="2 3">
    <name type="scientific">Phytophthora megakarya</name>
    <dbReference type="NCBI Taxonomy" id="4795"/>
    <lineage>
        <taxon>Eukaryota</taxon>
        <taxon>Sar</taxon>
        <taxon>Stramenopiles</taxon>
        <taxon>Oomycota</taxon>
        <taxon>Peronosporomycetes</taxon>
        <taxon>Peronosporales</taxon>
        <taxon>Peronosporaceae</taxon>
        <taxon>Phytophthora</taxon>
    </lineage>
</organism>
<protein>
    <submittedName>
        <fullName evidence="2">Uncharacterized protein</fullName>
    </submittedName>
</protein>
<feature type="compositionally biased region" description="Acidic residues" evidence="1">
    <location>
        <begin position="291"/>
        <end position="300"/>
    </location>
</feature>
<feature type="compositionally biased region" description="Low complexity" evidence="1">
    <location>
        <begin position="331"/>
        <end position="343"/>
    </location>
</feature>
<gene>
    <name evidence="2" type="ORF">PHMEG_00027523</name>
</gene>
<keyword evidence="3" id="KW-1185">Reference proteome</keyword>
<dbReference type="EMBL" id="NBNE01007070">
    <property type="protein sequence ID" value="OWZ01152.1"/>
    <property type="molecule type" value="Genomic_DNA"/>
</dbReference>
<reference evidence="3" key="1">
    <citation type="submission" date="2017-03" db="EMBL/GenBank/DDBJ databases">
        <title>Phytopthora megakarya and P. palmivora, two closely related causual agents of cacao black pod achieved similar genome size and gene model numbers by different mechanisms.</title>
        <authorList>
            <person name="Ali S."/>
            <person name="Shao J."/>
            <person name="Larry D.J."/>
            <person name="Kronmiller B."/>
            <person name="Shen D."/>
            <person name="Strem M.D."/>
            <person name="Melnick R.L."/>
            <person name="Guiltinan M.J."/>
            <person name="Tyler B.M."/>
            <person name="Meinhardt L.W."/>
            <person name="Bailey B.A."/>
        </authorList>
    </citation>
    <scope>NUCLEOTIDE SEQUENCE [LARGE SCALE GENOMIC DNA]</scope>
    <source>
        <strain evidence="3">zdho120</strain>
    </source>
</reference>
<dbReference type="OrthoDB" id="146979at2759"/>
<sequence length="692" mass="75052">MSTEAFYTMHDANQDLRTENEELVTRIRELDITVAEQAHGVQRLKDRCRSSDADCATAMRYVAQEHGRMKAGLAAYNAELTKLRQYLGEHDRGKHGLNTEVLILSTAGLSASGLDWELLGLGPDHTGLLRLMPPSSQSEGSVGEDSEPPVAEVSESPPKASPGSGSLNEESVEHSFIRPVSESSAKPTEVLVSGSDSGGLFDNEPNEDPSRKRKRLRQNAVVRSVAPSLSKLPAARRLGRPSVDLKRKAASTAILSAARSGHKKARPSTPVQTGDSSIGKESRSPPRPIFEEGEIADDAGFDPGTEAPIGGAIARSSPLSGVHIFRQRKTPSPFSSPVVSYFPRQDGRPRRSTSAVSELRMRESLERELADDDFMLGFTSEGSVAATSTPPQSTEQAVITPAGAAYLSTEKSVVTEPSTADSSVEAQPAAQSSQATELSARSSSRTRRGRGHVVHSDPRPRRPTRVITATVTARRGTDTTTFTPAVAAISRATYSRKLPANAERFLKPGFTAVGAQKAWCKMLNVSLSAPAPKEHSPPLDFDFLALMHNELEAPLAGTLRPDAQRAFDFLARECEFQYAHQGSVALYACGAGFPVIAMRTMRKLISVSLYGNVAIGPKSRPWITQSWLSASGPRDPFTRVVLYLWADLNRTRNNRADLLRQQFDRLWDWCSKTSGGSGNLLTEVLLEPSYLQ</sequence>
<feature type="region of interest" description="Disordered" evidence="1">
    <location>
        <begin position="129"/>
        <end position="222"/>
    </location>
</feature>
<name>A0A225V769_9STRA</name>
<evidence type="ECO:0000256" key="1">
    <source>
        <dbReference type="SAM" id="MobiDB-lite"/>
    </source>
</evidence>
<feature type="compositionally biased region" description="Polar residues" evidence="1">
    <location>
        <begin position="410"/>
        <end position="437"/>
    </location>
</feature>
<evidence type="ECO:0000313" key="2">
    <source>
        <dbReference type="EMBL" id="OWZ01152.1"/>
    </source>
</evidence>
<dbReference type="AlphaFoldDB" id="A0A225V769"/>
<proteinExistence type="predicted"/>
<feature type="region of interest" description="Disordered" evidence="1">
    <location>
        <begin position="255"/>
        <end position="313"/>
    </location>
</feature>
<evidence type="ECO:0000313" key="3">
    <source>
        <dbReference type="Proteomes" id="UP000198211"/>
    </source>
</evidence>